<dbReference type="EnsemblMetazoa" id="ASIC003432-RA">
    <property type="protein sequence ID" value="ASIC003432-PA"/>
    <property type="gene ID" value="ASIC003432"/>
</dbReference>
<feature type="region of interest" description="Disordered" evidence="1">
    <location>
        <begin position="55"/>
        <end position="74"/>
    </location>
</feature>
<dbReference type="VEuPathDB" id="VectorBase:ASIC003432"/>
<reference evidence="2 4" key="1">
    <citation type="journal article" date="2014" name="BMC Genomics">
        <title>Genome sequence of Anopheles sinensis provides insight into genetics basis of mosquito competence for malaria parasites.</title>
        <authorList>
            <person name="Zhou D."/>
            <person name="Zhang D."/>
            <person name="Ding G."/>
            <person name="Shi L."/>
            <person name="Hou Q."/>
            <person name="Ye Y."/>
            <person name="Xu Y."/>
            <person name="Zhou H."/>
            <person name="Xiong C."/>
            <person name="Li S."/>
            <person name="Yu J."/>
            <person name="Hong S."/>
            <person name="Yu X."/>
            <person name="Zou P."/>
            <person name="Chen C."/>
            <person name="Chang X."/>
            <person name="Wang W."/>
            <person name="Lv Y."/>
            <person name="Sun Y."/>
            <person name="Ma L."/>
            <person name="Shen B."/>
            <person name="Zhu C."/>
        </authorList>
    </citation>
    <scope>NUCLEOTIDE SEQUENCE [LARGE SCALE GENOMIC DNA]</scope>
</reference>
<dbReference type="Proteomes" id="UP000030765">
    <property type="component" value="Unassembled WGS sequence"/>
</dbReference>
<proteinExistence type="predicted"/>
<protein>
    <submittedName>
        <fullName evidence="2 3">Uncharacterized protein</fullName>
    </submittedName>
</protein>
<evidence type="ECO:0000313" key="2">
    <source>
        <dbReference type="EMBL" id="KFB36301.1"/>
    </source>
</evidence>
<evidence type="ECO:0000256" key="1">
    <source>
        <dbReference type="SAM" id="MobiDB-lite"/>
    </source>
</evidence>
<evidence type="ECO:0000313" key="4">
    <source>
        <dbReference type="Proteomes" id="UP000030765"/>
    </source>
</evidence>
<organism evidence="2">
    <name type="scientific">Anopheles sinensis</name>
    <name type="common">Mosquito</name>
    <dbReference type="NCBI Taxonomy" id="74873"/>
    <lineage>
        <taxon>Eukaryota</taxon>
        <taxon>Metazoa</taxon>
        <taxon>Ecdysozoa</taxon>
        <taxon>Arthropoda</taxon>
        <taxon>Hexapoda</taxon>
        <taxon>Insecta</taxon>
        <taxon>Pterygota</taxon>
        <taxon>Neoptera</taxon>
        <taxon>Endopterygota</taxon>
        <taxon>Diptera</taxon>
        <taxon>Nematocera</taxon>
        <taxon>Culicoidea</taxon>
        <taxon>Culicidae</taxon>
        <taxon>Anophelinae</taxon>
        <taxon>Anopheles</taxon>
    </lineage>
</organism>
<keyword evidence="4" id="KW-1185">Reference proteome</keyword>
<dbReference type="AlphaFoldDB" id="A0A084VEA7"/>
<dbReference type="EMBL" id="ATLV01012265">
    <property type="status" value="NOT_ANNOTATED_CDS"/>
    <property type="molecule type" value="Genomic_DNA"/>
</dbReference>
<sequence length="185" mass="20448">MLEHVQQLLERSSEGSKAAGTRRCSVLQRIAFMPAGPAGAISERRYRQNTPLDIILHHRPPSDSTTRSPSVHPGEDLKLLGQQQLTGFPGGSFFIRLCFRRSQAFCGEPIELEAPWLQGPVNPHAHAKARLLESDPLDGEEIHLTAHLSWPSNPLVHRSPPCHASTRVRLCQSVACCGVTWRDGL</sequence>
<dbReference type="EMBL" id="KE524776">
    <property type="protein sequence ID" value="KFB36301.1"/>
    <property type="molecule type" value="Genomic_DNA"/>
</dbReference>
<accession>A0A084VEA7</accession>
<name>A0A084VEA7_ANOSI</name>
<gene>
    <name evidence="2" type="ORF">ZHAS_00003432</name>
</gene>
<reference evidence="3" key="2">
    <citation type="submission" date="2020-05" db="UniProtKB">
        <authorList>
            <consortium name="EnsemblMetazoa"/>
        </authorList>
    </citation>
    <scope>IDENTIFICATION</scope>
</reference>
<evidence type="ECO:0000313" key="3">
    <source>
        <dbReference type="EnsemblMetazoa" id="ASIC003432-PA"/>
    </source>
</evidence>